<dbReference type="Proteomes" id="UP000198211">
    <property type="component" value="Unassembled WGS sequence"/>
</dbReference>
<keyword evidence="1" id="KW-0732">Signal</keyword>
<dbReference type="AlphaFoldDB" id="A0A225WFJ1"/>
<keyword evidence="3" id="KW-1185">Reference proteome</keyword>
<evidence type="ECO:0000256" key="1">
    <source>
        <dbReference type="SAM" id="SignalP"/>
    </source>
</evidence>
<sequence>MRLLYLATVAFVVSIGLIDADTSKLLRSDFSAIGYHPTNYIIVLLARDSEMEMDEISALS</sequence>
<evidence type="ECO:0008006" key="4">
    <source>
        <dbReference type="Google" id="ProtNLM"/>
    </source>
</evidence>
<protein>
    <recommendedName>
        <fullName evidence="4">RxLR effector protein</fullName>
    </recommendedName>
</protein>
<comment type="caution">
    <text evidence="2">The sequence shown here is derived from an EMBL/GenBank/DDBJ whole genome shotgun (WGS) entry which is preliminary data.</text>
</comment>
<organism evidence="2 3">
    <name type="scientific">Phytophthora megakarya</name>
    <dbReference type="NCBI Taxonomy" id="4795"/>
    <lineage>
        <taxon>Eukaryota</taxon>
        <taxon>Sar</taxon>
        <taxon>Stramenopiles</taxon>
        <taxon>Oomycota</taxon>
        <taxon>Peronosporomycetes</taxon>
        <taxon>Peronosporales</taxon>
        <taxon>Peronosporaceae</taxon>
        <taxon>Phytophthora</taxon>
    </lineage>
</organism>
<evidence type="ECO:0000313" key="2">
    <source>
        <dbReference type="EMBL" id="OWZ15787.1"/>
    </source>
</evidence>
<feature type="signal peptide" evidence="1">
    <location>
        <begin position="1"/>
        <end position="20"/>
    </location>
</feature>
<proteinExistence type="predicted"/>
<reference evidence="3" key="1">
    <citation type="submission" date="2017-03" db="EMBL/GenBank/DDBJ databases">
        <title>Phytopthora megakarya and P. palmivora, two closely related causual agents of cacao black pod achieved similar genome size and gene model numbers by different mechanisms.</title>
        <authorList>
            <person name="Ali S."/>
            <person name="Shao J."/>
            <person name="Larry D.J."/>
            <person name="Kronmiller B."/>
            <person name="Shen D."/>
            <person name="Strem M.D."/>
            <person name="Melnick R.L."/>
            <person name="Guiltinan M.J."/>
            <person name="Tyler B.M."/>
            <person name="Meinhardt L.W."/>
            <person name="Bailey B.A."/>
        </authorList>
    </citation>
    <scope>NUCLEOTIDE SEQUENCE [LARGE SCALE GENOMIC DNA]</scope>
    <source>
        <strain evidence="3">zdho120</strain>
    </source>
</reference>
<dbReference type="EMBL" id="NBNE01001053">
    <property type="protein sequence ID" value="OWZ15787.1"/>
    <property type="molecule type" value="Genomic_DNA"/>
</dbReference>
<accession>A0A225WFJ1</accession>
<name>A0A225WFJ1_9STRA</name>
<gene>
    <name evidence="2" type="ORF">PHMEG_00010506</name>
</gene>
<evidence type="ECO:0000313" key="3">
    <source>
        <dbReference type="Proteomes" id="UP000198211"/>
    </source>
</evidence>
<feature type="chain" id="PRO_5012172046" description="RxLR effector protein" evidence="1">
    <location>
        <begin position="21"/>
        <end position="60"/>
    </location>
</feature>